<accession>A0ABV6DLK9</accession>
<evidence type="ECO:0000313" key="3">
    <source>
        <dbReference type="EMBL" id="MFC0213531.1"/>
    </source>
</evidence>
<proteinExistence type="inferred from homology"/>
<dbReference type="RefSeq" id="WP_377470880.1">
    <property type="nucleotide sequence ID" value="NZ_JBHLWN010000053.1"/>
</dbReference>
<comment type="caution">
    <text evidence="3">The sequence shown here is derived from an EMBL/GenBank/DDBJ whole genome shotgun (WGS) entry which is preliminary data.</text>
</comment>
<dbReference type="InterPro" id="IPR007837">
    <property type="entry name" value="DinB"/>
</dbReference>
<protein>
    <submittedName>
        <fullName evidence="3">DinB family protein</fullName>
    </submittedName>
</protein>
<evidence type="ECO:0000256" key="1">
    <source>
        <dbReference type="ARBA" id="ARBA00008635"/>
    </source>
</evidence>
<evidence type="ECO:0000313" key="4">
    <source>
        <dbReference type="Proteomes" id="UP001589776"/>
    </source>
</evidence>
<evidence type="ECO:0000256" key="2">
    <source>
        <dbReference type="ARBA" id="ARBA00022723"/>
    </source>
</evidence>
<gene>
    <name evidence="3" type="ORF">ACFFK0_13880</name>
</gene>
<dbReference type="EMBL" id="JBHLWN010000053">
    <property type="protein sequence ID" value="MFC0213531.1"/>
    <property type="molecule type" value="Genomic_DNA"/>
</dbReference>
<keyword evidence="4" id="KW-1185">Reference proteome</keyword>
<dbReference type="Proteomes" id="UP001589776">
    <property type="component" value="Unassembled WGS sequence"/>
</dbReference>
<dbReference type="InterPro" id="IPR034660">
    <property type="entry name" value="DinB/YfiT-like"/>
</dbReference>
<sequence length="166" mass="18838">MFTTIQAFVEEWRNVSKNTQRVLDTLTDASLNQGSESNIRPLGQIGWHIATTIHEMISRTGLIFTAPEGEEKAPASAVQIAETYRITSQAMLEAIQNQWTDATLSQASDMYGEQWLNGFTLRVLISHEIHHRGQMFVLMRQAGLRVPDIYGPTREDWIERGIQPLL</sequence>
<keyword evidence="2" id="KW-0479">Metal-binding</keyword>
<reference evidence="3 4" key="1">
    <citation type="submission" date="2024-09" db="EMBL/GenBank/DDBJ databases">
        <authorList>
            <person name="Sun Q."/>
            <person name="Mori K."/>
        </authorList>
    </citation>
    <scope>NUCLEOTIDE SEQUENCE [LARGE SCALE GENOMIC DNA]</scope>
    <source>
        <strain evidence="3 4">CCM 7759</strain>
    </source>
</reference>
<name>A0ABV6DLK9_9BACL</name>
<dbReference type="SUPFAM" id="SSF109854">
    <property type="entry name" value="DinB/YfiT-like putative metalloenzymes"/>
    <property type="match status" value="1"/>
</dbReference>
<organism evidence="3 4">
    <name type="scientific">Paenibacillus chartarius</name>
    <dbReference type="NCBI Taxonomy" id="747481"/>
    <lineage>
        <taxon>Bacteria</taxon>
        <taxon>Bacillati</taxon>
        <taxon>Bacillota</taxon>
        <taxon>Bacilli</taxon>
        <taxon>Bacillales</taxon>
        <taxon>Paenibacillaceae</taxon>
        <taxon>Paenibacillus</taxon>
    </lineage>
</organism>
<dbReference type="Pfam" id="PF05163">
    <property type="entry name" value="DinB"/>
    <property type="match status" value="1"/>
</dbReference>
<dbReference type="Gene3D" id="1.20.120.450">
    <property type="entry name" value="dinb family like domain"/>
    <property type="match status" value="1"/>
</dbReference>
<comment type="similarity">
    <text evidence="1">Belongs to the DinB family.</text>
</comment>